<dbReference type="EMBL" id="FNXE01000009">
    <property type="protein sequence ID" value="SEH70312.1"/>
    <property type="molecule type" value="Genomic_DNA"/>
</dbReference>
<dbReference type="AlphaFoldDB" id="A0A1H6KB02"/>
<dbReference type="GO" id="GO:0016818">
    <property type="term" value="F:hydrolase activity, acting on acid anhydrides, in phosphorus-containing anhydrides"/>
    <property type="evidence" value="ECO:0007669"/>
    <property type="project" value="InterPro"/>
</dbReference>
<dbReference type="Pfam" id="PF08797">
    <property type="entry name" value="HIRAN"/>
    <property type="match status" value="1"/>
</dbReference>
<evidence type="ECO:0000313" key="5">
    <source>
        <dbReference type="Proteomes" id="UP000199634"/>
    </source>
</evidence>
<dbReference type="SMR" id="A0A1H6KB02"/>
<keyword evidence="5" id="KW-1185">Reference proteome</keyword>
<keyword evidence="1" id="KW-0479">Metal-binding</keyword>
<dbReference type="RefSeq" id="WP_091096897.1">
    <property type="nucleotide sequence ID" value="NZ_FNXE01000009.1"/>
</dbReference>
<evidence type="ECO:0000256" key="1">
    <source>
        <dbReference type="ARBA" id="ARBA00022723"/>
    </source>
</evidence>
<proteinExistence type="predicted"/>
<accession>A0A1H6KB02</accession>
<dbReference type="OrthoDB" id="1369394at2"/>
<dbReference type="SMART" id="SM00910">
    <property type="entry name" value="HIRAN"/>
    <property type="match status" value="1"/>
</dbReference>
<gene>
    <name evidence="4" type="ORF">SAMN02927937_00957</name>
</gene>
<organism evidence="4 5">
    <name type="scientific">Paenimyroides marinum</name>
    <dbReference type="NCBI Taxonomy" id="1159016"/>
    <lineage>
        <taxon>Bacteria</taxon>
        <taxon>Pseudomonadati</taxon>
        <taxon>Bacteroidota</taxon>
        <taxon>Flavobacteriia</taxon>
        <taxon>Flavobacteriales</taxon>
        <taxon>Flavobacteriaceae</taxon>
        <taxon>Paenimyroides</taxon>
    </lineage>
</organism>
<dbReference type="Gene3D" id="3.30.70.2330">
    <property type="match status" value="1"/>
</dbReference>
<protein>
    <submittedName>
        <fullName evidence="4">HIRAN domain-containing protein</fullName>
    </submittedName>
</protein>
<dbReference type="GO" id="GO:0003676">
    <property type="term" value="F:nucleic acid binding"/>
    <property type="evidence" value="ECO:0007669"/>
    <property type="project" value="InterPro"/>
</dbReference>
<keyword evidence="2" id="KW-0378">Hydrolase</keyword>
<feature type="domain" description="HIRAN" evidence="3">
    <location>
        <begin position="30"/>
        <end position="129"/>
    </location>
</feature>
<dbReference type="Proteomes" id="UP000199634">
    <property type="component" value="Unassembled WGS sequence"/>
</dbReference>
<reference evidence="4 5" key="1">
    <citation type="submission" date="2016-10" db="EMBL/GenBank/DDBJ databases">
        <authorList>
            <person name="de Groot N.N."/>
        </authorList>
    </citation>
    <scope>NUCLEOTIDE SEQUENCE [LARGE SCALE GENOMIC DNA]</scope>
    <source>
        <strain evidence="4 5">CGMCC 1.10825</strain>
    </source>
</reference>
<evidence type="ECO:0000259" key="3">
    <source>
        <dbReference type="SMART" id="SM00910"/>
    </source>
</evidence>
<dbReference type="InterPro" id="IPR014905">
    <property type="entry name" value="HIRAN"/>
</dbReference>
<dbReference type="STRING" id="1159016.SAMN02927937_00957"/>
<name>A0A1H6KB02_9FLAO</name>
<sequence>MNRSEFLKSLGLGVGGLVLPKTSFISSQRIKIYDNYVRGLYYYKFKEVQHQLKEGDALILIRNRENVHDLYAIEVYFQDFKLGYIAAYENVVLANMMDQNASLFAQISKLNTKDYSQGIAIEIYTELILPSEKLFTMMDFELRADDATDLYRGIKK</sequence>
<dbReference type="GO" id="GO:0008270">
    <property type="term" value="F:zinc ion binding"/>
    <property type="evidence" value="ECO:0007669"/>
    <property type="project" value="InterPro"/>
</dbReference>
<evidence type="ECO:0000256" key="2">
    <source>
        <dbReference type="ARBA" id="ARBA00022801"/>
    </source>
</evidence>
<evidence type="ECO:0000313" key="4">
    <source>
        <dbReference type="EMBL" id="SEH70312.1"/>
    </source>
</evidence>